<name>A0A9Q0MZI3_9DIPT</name>
<keyword evidence="2" id="KW-1185">Reference proteome</keyword>
<reference evidence="1" key="1">
    <citation type="submission" date="2022-07" db="EMBL/GenBank/DDBJ databases">
        <authorList>
            <person name="Trinca V."/>
            <person name="Uliana J.V.C."/>
            <person name="Torres T.T."/>
            <person name="Ward R.J."/>
            <person name="Monesi N."/>
        </authorList>
    </citation>
    <scope>NUCLEOTIDE SEQUENCE</scope>
    <source>
        <strain evidence="1">HSMRA1968</strain>
        <tissue evidence="1">Whole embryos</tissue>
    </source>
</reference>
<dbReference type="EMBL" id="WJQU01000002">
    <property type="protein sequence ID" value="KAJ6640938.1"/>
    <property type="molecule type" value="Genomic_DNA"/>
</dbReference>
<dbReference type="Proteomes" id="UP001151699">
    <property type="component" value="Chromosome B"/>
</dbReference>
<sequence>MSFAGGERLAFANRVLDSLKNVTQLNSTPTIKPNKVWSENIGTLNALAIFINKKRISDAICGLYKY</sequence>
<accession>A0A9Q0MZI3</accession>
<protein>
    <submittedName>
        <fullName evidence="1">Uncharacterized protein</fullName>
    </submittedName>
</protein>
<evidence type="ECO:0000313" key="1">
    <source>
        <dbReference type="EMBL" id="KAJ6640938.1"/>
    </source>
</evidence>
<proteinExistence type="predicted"/>
<evidence type="ECO:0000313" key="2">
    <source>
        <dbReference type="Proteomes" id="UP001151699"/>
    </source>
</evidence>
<dbReference type="AlphaFoldDB" id="A0A9Q0MZI3"/>
<comment type="caution">
    <text evidence="1">The sequence shown here is derived from an EMBL/GenBank/DDBJ whole genome shotgun (WGS) entry which is preliminary data.</text>
</comment>
<organism evidence="1 2">
    <name type="scientific">Pseudolycoriella hygida</name>
    <dbReference type="NCBI Taxonomy" id="35572"/>
    <lineage>
        <taxon>Eukaryota</taxon>
        <taxon>Metazoa</taxon>
        <taxon>Ecdysozoa</taxon>
        <taxon>Arthropoda</taxon>
        <taxon>Hexapoda</taxon>
        <taxon>Insecta</taxon>
        <taxon>Pterygota</taxon>
        <taxon>Neoptera</taxon>
        <taxon>Endopterygota</taxon>
        <taxon>Diptera</taxon>
        <taxon>Nematocera</taxon>
        <taxon>Sciaroidea</taxon>
        <taxon>Sciaridae</taxon>
        <taxon>Pseudolycoriella</taxon>
    </lineage>
</organism>
<gene>
    <name evidence="1" type="ORF">Bhyg_05871</name>
</gene>